<dbReference type="Proteomes" id="UP001521137">
    <property type="component" value="Unassembled WGS sequence"/>
</dbReference>
<keyword evidence="2" id="KW-1185">Reference proteome</keyword>
<reference evidence="1 2" key="1">
    <citation type="submission" date="2022-01" db="EMBL/GenBank/DDBJ databases">
        <title>Paraglaciecola sp. G1-23.</title>
        <authorList>
            <person name="Jin M.S."/>
            <person name="Han D.M."/>
            <person name="Kim H.M."/>
            <person name="Jeon C.O."/>
        </authorList>
    </citation>
    <scope>NUCLEOTIDE SEQUENCE [LARGE SCALE GENOMIC DNA]</scope>
    <source>
        <strain evidence="1 2">G1-23</strain>
    </source>
</reference>
<name>A0ABS9D606_9ALTE</name>
<organism evidence="1 2">
    <name type="scientific">Paraglaciecola algarum</name>
    <dbReference type="NCBI Taxonomy" id="3050085"/>
    <lineage>
        <taxon>Bacteria</taxon>
        <taxon>Pseudomonadati</taxon>
        <taxon>Pseudomonadota</taxon>
        <taxon>Gammaproteobacteria</taxon>
        <taxon>Alteromonadales</taxon>
        <taxon>Alteromonadaceae</taxon>
        <taxon>Paraglaciecola</taxon>
    </lineage>
</organism>
<sequence>MINVTKIKAWLSLMIFSAAWIVISPAVIASENKKYHIIKYPKVIDTNLYQNQSNYFVDVLKLALDKTGINYKIEFVNIPSLAQSRSQSLIKQGVYDIHWLTTSEERESALKPIRIPLYRGLLGLRIAFINKTNQDLFANTHNLADLSQFYSGQGRDWVDTKILNFNRLKLMLASTSPALFDMLRINRIDYVPRSILEIWWETELAETSGLAVDPYIALHYPEPVYFFVRNDKTDLHEYVFKGLNIAINDGSFQKIFNQYFGEYIKKSQLDKRRIFNLINPYLPTKTPLNDSRLWHQLSTGN</sequence>
<accession>A0ABS9D606</accession>
<evidence type="ECO:0000313" key="1">
    <source>
        <dbReference type="EMBL" id="MCF2947867.1"/>
    </source>
</evidence>
<dbReference type="SUPFAM" id="SSF53850">
    <property type="entry name" value="Periplasmic binding protein-like II"/>
    <property type="match status" value="1"/>
</dbReference>
<dbReference type="RefSeq" id="WP_235311399.1">
    <property type="nucleotide sequence ID" value="NZ_JAKGAS010000003.1"/>
</dbReference>
<comment type="caution">
    <text evidence="1">The sequence shown here is derived from an EMBL/GenBank/DDBJ whole genome shotgun (WGS) entry which is preliminary data.</text>
</comment>
<dbReference type="Gene3D" id="3.40.190.10">
    <property type="entry name" value="Periplasmic binding protein-like II"/>
    <property type="match status" value="1"/>
</dbReference>
<proteinExistence type="predicted"/>
<evidence type="ECO:0000313" key="2">
    <source>
        <dbReference type="Proteomes" id="UP001521137"/>
    </source>
</evidence>
<dbReference type="EMBL" id="JAKGAS010000003">
    <property type="protein sequence ID" value="MCF2947867.1"/>
    <property type="molecule type" value="Genomic_DNA"/>
</dbReference>
<protein>
    <submittedName>
        <fullName evidence="1">Transporter substrate-binding domain-containing protein</fullName>
    </submittedName>
</protein>
<gene>
    <name evidence="1" type="ORF">L0668_07100</name>
</gene>